<reference evidence="3" key="2">
    <citation type="submission" date="2015-08" db="UniProtKB">
        <authorList>
            <consortium name="WormBaseParasite"/>
        </authorList>
    </citation>
    <scope>IDENTIFICATION</scope>
</reference>
<keyword evidence="1" id="KW-0812">Transmembrane</keyword>
<dbReference type="WBParaSite" id="SVE_0644600.1">
    <property type="protein sequence ID" value="SVE_0644600.1"/>
    <property type="gene ID" value="SVE_0644600"/>
</dbReference>
<evidence type="ECO:0000256" key="1">
    <source>
        <dbReference type="SAM" id="Phobius"/>
    </source>
</evidence>
<reference evidence="2" key="1">
    <citation type="submission" date="2014-07" db="EMBL/GenBank/DDBJ databases">
        <authorList>
            <person name="Martin A.A"/>
            <person name="De Silva N."/>
        </authorList>
    </citation>
    <scope>NUCLEOTIDE SEQUENCE</scope>
</reference>
<dbReference type="AlphaFoldDB" id="A0A0K0FC82"/>
<feature type="transmembrane region" description="Helical" evidence="1">
    <location>
        <begin position="6"/>
        <end position="24"/>
    </location>
</feature>
<name>A0A0K0FC82_STRVS</name>
<keyword evidence="1" id="KW-0472">Membrane</keyword>
<keyword evidence="1" id="KW-1133">Transmembrane helix</keyword>
<keyword evidence="2" id="KW-1185">Reference proteome</keyword>
<proteinExistence type="predicted"/>
<dbReference type="Proteomes" id="UP000035680">
    <property type="component" value="Unassembled WGS sequence"/>
</dbReference>
<sequence>MKRANISSTLITFICVIIGMILLTTPTEAQWGRFGARGGFNGGYGGWNRGWNGGYGGYGRGWGGGNGFGNYGVRANTGLGFGFG</sequence>
<evidence type="ECO:0000313" key="3">
    <source>
        <dbReference type="WBParaSite" id="SVE_0644600.1"/>
    </source>
</evidence>
<protein>
    <submittedName>
        <fullName evidence="3">Uncharacterized protein</fullName>
    </submittedName>
</protein>
<evidence type="ECO:0000313" key="2">
    <source>
        <dbReference type="Proteomes" id="UP000035680"/>
    </source>
</evidence>
<organism evidence="2 3">
    <name type="scientific">Strongyloides venezuelensis</name>
    <name type="common">Threadworm</name>
    <dbReference type="NCBI Taxonomy" id="75913"/>
    <lineage>
        <taxon>Eukaryota</taxon>
        <taxon>Metazoa</taxon>
        <taxon>Ecdysozoa</taxon>
        <taxon>Nematoda</taxon>
        <taxon>Chromadorea</taxon>
        <taxon>Rhabditida</taxon>
        <taxon>Tylenchina</taxon>
        <taxon>Panagrolaimomorpha</taxon>
        <taxon>Strongyloidoidea</taxon>
        <taxon>Strongyloididae</taxon>
        <taxon>Strongyloides</taxon>
    </lineage>
</organism>
<accession>A0A0K0FC82</accession>